<name>A0A1J4U359_9BACT</name>
<evidence type="ECO:0000313" key="3">
    <source>
        <dbReference type="Proteomes" id="UP000182465"/>
    </source>
</evidence>
<gene>
    <name evidence="2" type="ORF">AUJ29_02445</name>
</gene>
<accession>A0A1J4U359</accession>
<feature type="compositionally biased region" description="Polar residues" evidence="1">
    <location>
        <begin position="290"/>
        <end position="304"/>
    </location>
</feature>
<evidence type="ECO:0000313" key="2">
    <source>
        <dbReference type="EMBL" id="OIO16727.1"/>
    </source>
</evidence>
<feature type="region of interest" description="Disordered" evidence="1">
    <location>
        <begin position="276"/>
        <end position="312"/>
    </location>
</feature>
<evidence type="ECO:0008006" key="4">
    <source>
        <dbReference type="Google" id="ProtNLM"/>
    </source>
</evidence>
<sequence>MNKRLVELKSLVEGAEISLQQARRILDSLSGAQEVKETVTQSQVKGTITQSGEGQIIEGFFDGQNMIGPDGKRYSVPANYASKSKMIEGDGLKLTITADGSFVYKQIDPLERDRLTGKLAIDEETGDYRVLINGKSYKVLTASITYFKGEVGDSVAILVPKGRESSWAAVENIFRISEAEQDAKESVDLSKKSTGKDLSAEDSLEELKQPAEKASQDDFLVEEKRNEFLLPENEIKAGPATDYQSAEQAHGKAAPNGFLHGDASTIIIDRTRNVFGADPSGAARQDTLAAGQTSPKSDILNHSNDNQRLEEL</sequence>
<proteinExistence type="predicted"/>
<protein>
    <recommendedName>
        <fullName evidence="4">50S ribosomal protein L7/L12</fullName>
    </recommendedName>
</protein>
<comment type="caution">
    <text evidence="2">The sequence shown here is derived from an EMBL/GenBank/DDBJ whole genome shotgun (WGS) entry which is preliminary data.</text>
</comment>
<dbReference type="Proteomes" id="UP000182465">
    <property type="component" value="Unassembled WGS sequence"/>
</dbReference>
<organism evidence="2 3">
    <name type="scientific">Candidatus Kuenenbacteria bacterium CG1_02_38_13</name>
    <dbReference type="NCBI Taxonomy" id="1805235"/>
    <lineage>
        <taxon>Bacteria</taxon>
        <taxon>Candidatus Kueneniibacteriota</taxon>
    </lineage>
</organism>
<dbReference type="EMBL" id="MNVB01000054">
    <property type="protein sequence ID" value="OIO16727.1"/>
    <property type="molecule type" value="Genomic_DNA"/>
</dbReference>
<feature type="region of interest" description="Disordered" evidence="1">
    <location>
        <begin position="185"/>
        <end position="218"/>
    </location>
</feature>
<feature type="region of interest" description="Disordered" evidence="1">
    <location>
        <begin position="230"/>
        <end position="257"/>
    </location>
</feature>
<evidence type="ECO:0000256" key="1">
    <source>
        <dbReference type="SAM" id="MobiDB-lite"/>
    </source>
</evidence>
<reference evidence="2" key="1">
    <citation type="journal article" date="2016" name="Environ. Microbiol.">
        <title>Genomic resolution of a cold subsurface aquifer community provides metabolic insights for novel microbes adapted to high CO concentrations.</title>
        <authorList>
            <person name="Probst A.J."/>
            <person name="Castelle C.J."/>
            <person name="Singh A."/>
            <person name="Brown C.T."/>
            <person name="Anantharaman K."/>
            <person name="Sharon I."/>
            <person name="Hug L.A."/>
            <person name="Burstein D."/>
            <person name="Emerson J.B."/>
            <person name="Thomas B.C."/>
            <person name="Banfield J.F."/>
        </authorList>
    </citation>
    <scope>NUCLEOTIDE SEQUENCE [LARGE SCALE GENOMIC DNA]</scope>
    <source>
        <strain evidence="2">CG1_02_38_13</strain>
    </source>
</reference>
<dbReference type="AlphaFoldDB" id="A0A1J4U359"/>